<dbReference type="SUPFAM" id="SSF53850">
    <property type="entry name" value="Periplasmic binding protein-like II"/>
    <property type="match status" value="1"/>
</dbReference>
<comment type="caution">
    <text evidence="6">The sequence shown here is derived from an EMBL/GenBank/DDBJ whole genome shotgun (WGS) entry which is preliminary data.</text>
</comment>
<evidence type="ECO:0000256" key="1">
    <source>
        <dbReference type="ARBA" id="ARBA00004196"/>
    </source>
</evidence>
<evidence type="ECO:0000256" key="3">
    <source>
        <dbReference type="ARBA" id="ARBA00022448"/>
    </source>
</evidence>
<protein>
    <submittedName>
        <fullName evidence="6">Extracellular solute-binding protein</fullName>
    </submittedName>
</protein>
<feature type="region of interest" description="Disordered" evidence="5">
    <location>
        <begin position="335"/>
        <end position="358"/>
    </location>
</feature>
<keyword evidence="3" id="KW-0813">Transport</keyword>
<evidence type="ECO:0000313" key="7">
    <source>
        <dbReference type="Proteomes" id="UP001519887"/>
    </source>
</evidence>
<organism evidence="6 7">
    <name type="scientific">Paenibacillus sepulcri</name>
    <dbReference type="NCBI Taxonomy" id="359917"/>
    <lineage>
        <taxon>Bacteria</taxon>
        <taxon>Bacillati</taxon>
        <taxon>Bacillota</taxon>
        <taxon>Bacilli</taxon>
        <taxon>Bacillales</taxon>
        <taxon>Paenibacillaceae</taxon>
        <taxon>Paenibacillus</taxon>
    </lineage>
</organism>
<feature type="region of interest" description="Disordered" evidence="5">
    <location>
        <begin position="299"/>
        <end position="320"/>
    </location>
</feature>
<dbReference type="PANTHER" id="PTHR43649">
    <property type="entry name" value="ARABINOSE-BINDING PROTEIN-RELATED"/>
    <property type="match status" value="1"/>
</dbReference>
<dbReference type="Proteomes" id="UP001519887">
    <property type="component" value="Unassembled WGS sequence"/>
</dbReference>
<gene>
    <name evidence="6" type="ORF">K0U00_16260</name>
</gene>
<dbReference type="PANTHER" id="PTHR43649:SF31">
    <property type="entry name" value="SN-GLYCEROL-3-PHOSPHATE-BINDING PERIPLASMIC PROTEIN UGPB"/>
    <property type="match status" value="1"/>
</dbReference>
<evidence type="ECO:0000256" key="2">
    <source>
        <dbReference type="ARBA" id="ARBA00008520"/>
    </source>
</evidence>
<dbReference type="Gene3D" id="3.40.190.10">
    <property type="entry name" value="Periplasmic binding protein-like II"/>
    <property type="match status" value="1"/>
</dbReference>
<dbReference type="Pfam" id="PF13416">
    <property type="entry name" value="SBP_bac_8"/>
    <property type="match status" value="1"/>
</dbReference>
<comment type="subcellular location">
    <subcellularLocation>
        <location evidence="1">Cell envelope</location>
    </subcellularLocation>
</comment>
<name>A0ABS7C3V0_9BACL</name>
<feature type="non-terminal residue" evidence="6">
    <location>
        <position position="1"/>
    </location>
</feature>
<dbReference type="InterPro" id="IPR006059">
    <property type="entry name" value="SBP"/>
</dbReference>
<evidence type="ECO:0000256" key="4">
    <source>
        <dbReference type="ARBA" id="ARBA00022729"/>
    </source>
</evidence>
<dbReference type="InterPro" id="IPR050490">
    <property type="entry name" value="Bact_solute-bd_prot1"/>
</dbReference>
<reference evidence="6 7" key="1">
    <citation type="submission" date="2021-07" db="EMBL/GenBank/DDBJ databases">
        <title>Paenibacillus radiodurans sp. nov., isolated from the southeastern edge of Tengger Desert.</title>
        <authorList>
            <person name="Zhang G."/>
        </authorList>
    </citation>
    <scope>NUCLEOTIDE SEQUENCE [LARGE SCALE GENOMIC DNA]</scope>
    <source>
        <strain evidence="6 7">CCM 7311</strain>
    </source>
</reference>
<sequence>PYDAMLQTMLSAVAAKKPPAAAQIETTLMGRLAADGALASIADLLPQDAAALSDAIIPSIRDANSYGGKLYTVPMGYNSNVLYYNKKMIEDAGLTPDDLPKTWDQLMEVSKKLTQDTNNDGKPEVYGYGFPTRAPWILEVRLWQNKAELFDEAGTKAMFDSPEAVNTFNNYLKLVDTKSTIMVSTDTAVNELTDMFAAGQIAMFEQSSTAFLGIAGKVKFDLGMSQFPTMGEQVYSLGGYNLGVFAEAPAEQQQAAAELAKWWASPEGAAKWTSLSNYMPGITAAWDTDTLKNWQSEDPRRGFASQQIPNARPRPSLPDYPEISELLADAFEASMLGKGDPGQNLQKAAGEANKILSK</sequence>
<dbReference type="EMBL" id="JAHZIK010000389">
    <property type="protein sequence ID" value="MBW7455579.1"/>
    <property type="molecule type" value="Genomic_DNA"/>
</dbReference>
<evidence type="ECO:0000313" key="6">
    <source>
        <dbReference type="EMBL" id="MBW7455579.1"/>
    </source>
</evidence>
<keyword evidence="7" id="KW-1185">Reference proteome</keyword>
<keyword evidence="4" id="KW-0732">Signal</keyword>
<comment type="similarity">
    <text evidence="2">Belongs to the bacterial solute-binding protein 1 family.</text>
</comment>
<accession>A0ABS7C3V0</accession>
<evidence type="ECO:0000256" key="5">
    <source>
        <dbReference type="SAM" id="MobiDB-lite"/>
    </source>
</evidence>
<proteinExistence type="inferred from homology"/>